<evidence type="ECO:0000313" key="1">
    <source>
        <dbReference type="EMBL" id="AJO23829.1"/>
    </source>
</evidence>
<proteinExistence type="predicted"/>
<protein>
    <submittedName>
        <fullName evidence="1">Uncharacterized protein</fullName>
    </submittedName>
</protein>
<gene>
    <name evidence="1" type="ORF">SB48_HM08orf04853</name>
</gene>
<dbReference type="EMBL" id="CP010525">
    <property type="protein sequence ID" value="AJO23829.1"/>
    <property type="molecule type" value="Genomic_DNA"/>
</dbReference>
<evidence type="ECO:0000313" key="2">
    <source>
        <dbReference type="Proteomes" id="UP000032024"/>
    </source>
</evidence>
<organism evidence="1 2">
    <name type="scientific">Heyndrickxia coagulans</name>
    <name type="common">Weizmannia coagulans</name>
    <dbReference type="NCBI Taxonomy" id="1398"/>
    <lineage>
        <taxon>Bacteria</taxon>
        <taxon>Bacillati</taxon>
        <taxon>Bacillota</taxon>
        <taxon>Bacilli</taxon>
        <taxon>Bacillales</taxon>
        <taxon>Bacillaceae</taxon>
        <taxon>Heyndrickxia</taxon>
    </lineage>
</organism>
<sequence length="42" mass="4576">MEGIRAAEKAIQIAFDGLYIGLLADFSSGNKIEDFKIKESEG</sequence>
<accession>A0AAN0T8D0</accession>
<dbReference type="AlphaFoldDB" id="A0AAN0T8D0"/>
<dbReference type="Proteomes" id="UP000032024">
    <property type="component" value="Chromosome"/>
</dbReference>
<keyword evidence="2" id="KW-1185">Reference proteome</keyword>
<name>A0AAN0T8D0_HEYCO</name>
<reference evidence="2" key="1">
    <citation type="submission" date="2015-01" db="EMBL/GenBank/DDBJ databases">
        <title>Comparative genome analysis of Bacillus coagulans HM-08, Clostridium butyricum HM-68, Bacillus subtilis HM-66 and Bacillus paralicheniformis BL-09.</title>
        <authorList>
            <person name="Zhang H."/>
        </authorList>
    </citation>
    <scope>NUCLEOTIDE SEQUENCE [LARGE SCALE GENOMIC DNA]</scope>
    <source>
        <strain evidence="2">HM-08</strain>
    </source>
</reference>